<proteinExistence type="predicted"/>
<evidence type="ECO:0000256" key="4">
    <source>
        <dbReference type="ARBA" id="ARBA00022989"/>
    </source>
</evidence>
<feature type="domain" description="MacB-like periplasmic core" evidence="8">
    <location>
        <begin position="24"/>
        <end position="228"/>
    </location>
</feature>
<evidence type="ECO:0000256" key="6">
    <source>
        <dbReference type="SAM" id="Phobius"/>
    </source>
</evidence>
<comment type="subcellular location">
    <subcellularLocation>
        <location evidence="1">Cell membrane</location>
        <topology evidence="1">Multi-pass membrane protein</topology>
    </subcellularLocation>
</comment>
<dbReference type="InParanoid" id="A0A330L3F0"/>
<dbReference type="OrthoDB" id="9775474at2"/>
<feature type="transmembrane region" description="Helical" evidence="6">
    <location>
        <begin position="347"/>
        <end position="370"/>
    </location>
</feature>
<evidence type="ECO:0000256" key="1">
    <source>
        <dbReference type="ARBA" id="ARBA00004651"/>
    </source>
</evidence>
<gene>
    <name evidence="9" type="ORF">NITLEN_10805</name>
</gene>
<feature type="transmembrane region" description="Helical" evidence="6">
    <location>
        <begin position="303"/>
        <end position="327"/>
    </location>
</feature>
<evidence type="ECO:0000313" key="9">
    <source>
        <dbReference type="EMBL" id="SPP63719.1"/>
    </source>
</evidence>
<accession>A0A330L3F0</accession>
<evidence type="ECO:0000256" key="3">
    <source>
        <dbReference type="ARBA" id="ARBA00022692"/>
    </source>
</evidence>
<dbReference type="InterPro" id="IPR025857">
    <property type="entry name" value="MacB_PCD"/>
</dbReference>
<keyword evidence="5 6" id="KW-0472">Membrane</keyword>
<dbReference type="RefSeq" id="WP_121988206.1">
    <property type="nucleotide sequence ID" value="NZ_OUNR01000001.1"/>
</dbReference>
<dbReference type="PANTHER" id="PTHR43738">
    <property type="entry name" value="ABC TRANSPORTER, MEMBRANE PROTEIN"/>
    <property type="match status" value="1"/>
</dbReference>
<keyword evidence="4 6" id="KW-1133">Transmembrane helix</keyword>
<sequence>MTLGRLILRNTVRRPVRLGLTVGGLAMVVLAFGLIRLTLDQWQAGSRAALKNRLITVHAMSDELRLPLAYKDRLAVVPGVRIVHYGSVFGGVYQDPKQSFASYAEQAATFFETYPEVVLSDDERLAFQQDRRGCIVGHRLAARFGWKVGEAITLKGTVYPGDWELVVRGIFRSTSPNVMGEGEMYLHWAYANERLKTTEPDRADQVGWYVVRIDDEGKAQAVTQAIDASFANSAAETRTESEQAYFAGWVARSGALLRGLEWMSGVINGIALLVLVNALAMAVRERTREYAVIKTLGFQPHHFASLVLGESLLLALLGGSLGLVLLFPAAQLYAVLTQDRGYDATYLITPETIVLCLAVMLLVGLVAAVWPAIRLIRMTTLEGLRHAG</sequence>
<dbReference type="Pfam" id="PF02687">
    <property type="entry name" value="FtsX"/>
    <property type="match status" value="1"/>
</dbReference>
<evidence type="ECO:0000256" key="2">
    <source>
        <dbReference type="ARBA" id="ARBA00022475"/>
    </source>
</evidence>
<dbReference type="AlphaFoldDB" id="A0A330L3F0"/>
<keyword evidence="10" id="KW-1185">Reference proteome</keyword>
<dbReference type="Proteomes" id="UP000248168">
    <property type="component" value="Unassembled WGS sequence"/>
</dbReference>
<dbReference type="InterPro" id="IPR051125">
    <property type="entry name" value="ABC-4/HrtB_transporter"/>
</dbReference>
<evidence type="ECO:0000313" key="10">
    <source>
        <dbReference type="Proteomes" id="UP000248168"/>
    </source>
</evidence>
<keyword evidence="3 6" id="KW-0812">Transmembrane</keyword>
<dbReference type="EMBL" id="OUNR01000001">
    <property type="protein sequence ID" value="SPP63719.1"/>
    <property type="molecule type" value="Genomic_DNA"/>
</dbReference>
<name>A0A330L3F0_9BACT</name>
<keyword evidence="2" id="KW-1003">Cell membrane</keyword>
<feature type="domain" description="ABC3 transporter permease C-terminal" evidence="7">
    <location>
        <begin position="264"/>
        <end position="379"/>
    </location>
</feature>
<protein>
    <submittedName>
        <fullName evidence="9">ABC-type transport system, permease component</fullName>
    </submittedName>
</protein>
<evidence type="ECO:0000259" key="7">
    <source>
        <dbReference type="Pfam" id="PF02687"/>
    </source>
</evidence>
<evidence type="ECO:0000256" key="5">
    <source>
        <dbReference type="ARBA" id="ARBA00023136"/>
    </source>
</evidence>
<evidence type="ECO:0000259" key="8">
    <source>
        <dbReference type="Pfam" id="PF12704"/>
    </source>
</evidence>
<dbReference type="Pfam" id="PF12704">
    <property type="entry name" value="MacB_PCD"/>
    <property type="match status" value="1"/>
</dbReference>
<dbReference type="GO" id="GO:0005886">
    <property type="term" value="C:plasma membrane"/>
    <property type="evidence" value="ECO:0007669"/>
    <property type="project" value="UniProtKB-SubCell"/>
</dbReference>
<feature type="transmembrane region" description="Helical" evidence="6">
    <location>
        <begin position="262"/>
        <end position="283"/>
    </location>
</feature>
<reference evidence="10" key="1">
    <citation type="submission" date="2018-04" db="EMBL/GenBank/DDBJ databases">
        <authorList>
            <person name="Lucker S."/>
            <person name="Sakoula D."/>
        </authorList>
    </citation>
    <scope>NUCLEOTIDE SEQUENCE [LARGE SCALE GENOMIC DNA]</scope>
</reference>
<organism evidence="9 10">
    <name type="scientific">Nitrospira lenta</name>
    <dbReference type="NCBI Taxonomy" id="1436998"/>
    <lineage>
        <taxon>Bacteria</taxon>
        <taxon>Pseudomonadati</taxon>
        <taxon>Nitrospirota</taxon>
        <taxon>Nitrospiria</taxon>
        <taxon>Nitrospirales</taxon>
        <taxon>Nitrospiraceae</taxon>
        <taxon>Nitrospira</taxon>
    </lineage>
</organism>
<dbReference type="PANTHER" id="PTHR43738:SF3">
    <property type="entry name" value="ABC TRANSPORTER PERMEASE"/>
    <property type="match status" value="1"/>
</dbReference>
<dbReference type="InterPro" id="IPR003838">
    <property type="entry name" value="ABC3_permease_C"/>
</dbReference>
<feature type="transmembrane region" description="Helical" evidence="6">
    <location>
        <begin position="20"/>
        <end position="39"/>
    </location>
</feature>